<proteinExistence type="predicted"/>
<feature type="compositionally biased region" description="Polar residues" evidence="1">
    <location>
        <begin position="43"/>
        <end position="58"/>
    </location>
</feature>
<accession>A0A6J4TQF6</accession>
<reference evidence="3" key="1">
    <citation type="submission" date="2020-02" db="EMBL/GenBank/DDBJ databases">
        <authorList>
            <person name="Meier V. D."/>
        </authorList>
    </citation>
    <scope>NUCLEOTIDE SEQUENCE</scope>
    <source>
        <strain evidence="3">AVDCRST_MAG67</strain>
    </source>
</reference>
<dbReference type="Gene3D" id="2.50.20.20">
    <property type="match status" value="1"/>
</dbReference>
<protein>
    <recommendedName>
        <fullName evidence="4">Lipoprotein</fullName>
    </recommendedName>
</protein>
<organism evidence="3">
    <name type="scientific">uncultured Solirubrobacteraceae bacterium</name>
    <dbReference type="NCBI Taxonomy" id="1162706"/>
    <lineage>
        <taxon>Bacteria</taxon>
        <taxon>Bacillati</taxon>
        <taxon>Actinomycetota</taxon>
        <taxon>Thermoleophilia</taxon>
        <taxon>Solirubrobacterales</taxon>
        <taxon>Solirubrobacteraceae</taxon>
        <taxon>environmental samples</taxon>
    </lineage>
</organism>
<evidence type="ECO:0000256" key="2">
    <source>
        <dbReference type="SAM" id="SignalP"/>
    </source>
</evidence>
<feature type="region of interest" description="Disordered" evidence="1">
    <location>
        <begin position="35"/>
        <end position="60"/>
    </location>
</feature>
<sequence length="264" mass="28509">MKRPLLLSALVACVLVLASVVAGCSADSDAAQALERSHEKSRTLGSRMTMNMTMTDGGQTVRGRTQAVVERGGRRMRMTSTFGGVAMEQYLDGSSMLMSIDSLPLGGASPFPRGTRWLKVDLDELLKEAGLDTSMRELQQMDPTKLAAMLKDGEIEEAGSGRVRGVPVHRYRATIKLEDLVKSLGAKSSEISKAIKDSTMTVTLALDDDDLMRAFQMTGDMNGSQMTMDAVVTSYSRDIGVDVPSGAGVYDATEMLRGASRQRR</sequence>
<dbReference type="AlphaFoldDB" id="A0A6J4TQF6"/>
<dbReference type="SUPFAM" id="SSF89392">
    <property type="entry name" value="Prokaryotic lipoproteins and lipoprotein localization factors"/>
    <property type="match status" value="1"/>
</dbReference>
<dbReference type="PROSITE" id="PS51257">
    <property type="entry name" value="PROKAR_LIPOPROTEIN"/>
    <property type="match status" value="1"/>
</dbReference>
<name>A0A6J4TQF6_9ACTN</name>
<evidence type="ECO:0008006" key="4">
    <source>
        <dbReference type="Google" id="ProtNLM"/>
    </source>
</evidence>
<dbReference type="EMBL" id="CADCVQ010000160">
    <property type="protein sequence ID" value="CAA9528169.1"/>
    <property type="molecule type" value="Genomic_DNA"/>
</dbReference>
<gene>
    <name evidence="3" type="ORF">AVDCRST_MAG67-4236</name>
</gene>
<keyword evidence="2" id="KW-0732">Signal</keyword>
<feature type="signal peptide" evidence="2">
    <location>
        <begin position="1"/>
        <end position="22"/>
    </location>
</feature>
<dbReference type="InterPro" id="IPR029046">
    <property type="entry name" value="LolA/LolB/LppX"/>
</dbReference>
<evidence type="ECO:0000313" key="3">
    <source>
        <dbReference type="EMBL" id="CAA9528169.1"/>
    </source>
</evidence>
<evidence type="ECO:0000256" key="1">
    <source>
        <dbReference type="SAM" id="MobiDB-lite"/>
    </source>
</evidence>
<feature type="chain" id="PRO_5038602553" description="Lipoprotein" evidence="2">
    <location>
        <begin position="23"/>
        <end position="264"/>
    </location>
</feature>